<dbReference type="Gene3D" id="3.30.1590.10">
    <property type="entry name" value="Maltooligosyl trehalose synthase, domain 2"/>
    <property type="match status" value="1"/>
</dbReference>
<keyword evidence="3" id="KW-1185">Reference proteome</keyword>
<dbReference type="eggNOG" id="COG3280">
    <property type="taxonomic scope" value="Bacteria"/>
</dbReference>
<dbReference type="InterPro" id="IPR006047">
    <property type="entry name" value="GH13_cat_dom"/>
</dbReference>
<dbReference type="GO" id="GO:0005992">
    <property type="term" value="P:trehalose biosynthetic process"/>
    <property type="evidence" value="ECO:0007669"/>
    <property type="project" value="TreeGrafter"/>
</dbReference>
<dbReference type="EC" id="5.4.99.15" evidence="2"/>
<reference evidence="2 3" key="1">
    <citation type="journal article" date="2014" name="Genome Announc.">
        <title>Draft Genome Sequence of Lutibaculum baratangense Strain AMV1T, Isolated from a Mud Volcano in Andamans, India.</title>
        <authorList>
            <person name="Singh A."/>
            <person name="Sreenivas A."/>
            <person name="Sathyanarayana Reddy G."/>
            <person name="Pinnaka A.K."/>
            <person name="Shivaji S."/>
        </authorList>
    </citation>
    <scope>NUCLEOTIDE SEQUENCE [LARGE SCALE GENOMIC DNA]</scope>
    <source>
        <strain evidence="2 3">AMV1</strain>
    </source>
</reference>
<dbReference type="PANTHER" id="PTHR10357">
    <property type="entry name" value="ALPHA-AMYLASE FAMILY MEMBER"/>
    <property type="match status" value="1"/>
</dbReference>
<dbReference type="NCBIfam" id="TIGR02401">
    <property type="entry name" value="trehalose_TreY"/>
    <property type="match status" value="1"/>
</dbReference>
<dbReference type="EMBL" id="AWXZ01000040">
    <property type="protein sequence ID" value="ESR22593.1"/>
    <property type="molecule type" value="Genomic_DNA"/>
</dbReference>
<dbReference type="AlphaFoldDB" id="V4T7J6"/>
<dbReference type="InterPro" id="IPR012767">
    <property type="entry name" value="Trehalose_TreY"/>
</dbReference>
<evidence type="ECO:0000259" key="1">
    <source>
        <dbReference type="SMART" id="SM00642"/>
    </source>
</evidence>
<evidence type="ECO:0000313" key="3">
    <source>
        <dbReference type="Proteomes" id="UP000017819"/>
    </source>
</evidence>
<dbReference type="STRING" id="631454.N177_3729"/>
<dbReference type="Gene3D" id="1.10.10.470">
    <property type="entry name" value="Maltooligosyl trehalose synthase, domain 4"/>
    <property type="match status" value="1"/>
</dbReference>
<organism evidence="2 3">
    <name type="scientific">Lutibaculum baratangense AMV1</name>
    <dbReference type="NCBI Taxonomy" id="631454"/>
    <lineage>
        <taxon>Bacteria</taxon>
        <taxon>Pseudomonadati</taxon>
        <taxon>Pseudomonadota</taxon>
        <taxon>Alphaproteobacteria</taxon>
        <taxon>Hyphomicrobiales</taxon>
        <taxon>Tepidamorphaceae</taxon>
        <taxon>Lutibaculum</taxon>
    </lineage>
</organism>
<dbReference type="GO" id="GO:0047470">
    <property type="term" value="F:(1,4)-alpha-D-glucan 1-alpha-D-glucosylmutase activity"/>
    <property type="evidence" value="ECO:0007669"/>
    <property type="project" value="UniProtKB-EC"/>
</dbReference>
<sequence>MISTYRLQFRGGVDFARAAALVPYLKRLGVSHLYASPIFEAAEGSTHGYDVVNPNVLDPVLGGEAGFAELHDALKQHGLGLVIDIVPNHMAVGESNPWWWDALARGADSPYAGHFDIDWEAEEGRGRIALPMLGAPYAEELQGGNLKLYAENGRFRLGYFDRFFPLSAETREALKGEDLDRINGDADRLHEILEQQNYRLVHWRAAPDSRNWRRFFDIDNLIGVRVDDPAVFAATHELTLDLVRSGRIDGLRIDHVDGLAAPTTYLKRLREAVNEAGAGKDFPIYVEKILGPDEELPETWPVDGTTGYEALNEITGLLLPAGAPEALIEVARELTGQETPFEEELKAAKAEVIDTLFAGELEGLTSALASLAQREIATAEIGAVRGRRAINQLLIALPVYRVYPGRDGITAPEEETLRSAAETARAQLDEGDHPALDLLVRLVSAPQDDEELDFARRLQQLSGPVMAKSLEDTACYRNVSVLVGNEVGGHPPHVALSPERFLERARRRQETFPRNLVPTATHDTKRGADTRARLVAIAGLHEEWRAAVDAWFGMNAGIRGEIDGSPAPDPVTEYLFYQSAAAAWPPLLEADDEAGARDYAARLQDYMIKAAREAKLKTKWTAPNEAFESTVRDFVNEALKPGPDNLFLPSLHRFVRRADPATLWTSLSQLLVQTIAPGVPDIYQGSEAFDFSLVDPDNRRIPDFDGLAEGLPASAAGLLGQWRDGRLKQFVTARALALRGRHRELFLHGEVSFLPVSGAAAGHLLALCRRHGDISVVALLPREPGRLSGDEGLCLPAEIIADTTVELPGDPPAVGDVLCDRTLETSGGRLPVAACLDQLPVALIEIPGG</sequence>
<feature type="domain" description="Glycosyl hydrolase family 13 catalytic" evidence="1">
    <location>
        <begin position="9"/>
        <end position="429"/>
    </location>
</feature>
<dbReference type="SMART" id="SM00642">
    <property type="entry name" value="Aamy"/>
    <property type="match status" value="1"/>
</dbReference>
<dbReference type="OrthoDB" id="9761577at2"/>
<dbReference type="CDD" id="cd11336">
    <property type="entry name" value="AmyAc_MTSase"/>
    <property type="match status" value="1"/>
</dbReference>
<dbReference type="InterPro" id="IPR017853">
    <property type="entry name" value="GH"/>
</dbReference>
<keyword evidence="2" id="KW-0413">Isomerase</keyword>
<name>V4T7J6_9HYPH</name>
<proteinExistence type="predicted"/>
<comment type="caution">
    <text evidence="2">The sequence shown here is derived from an EMBL/GenBank/DDBJ whole genome shotgun (WGS) entry which is preliminary data.</text>
</comment>
<protein>
    <submittedName>
        <fullName evidence="2">Malto-oligosyltrehalose synthase</fullName>
        <ecNumber evidence="2">5.4.99.15</ecNumber>
    </submittedName>
</protein>
<dbReference type="Pfam" id="PF00128">
    <property type="entry name" value="Alpha-amylase"/>
    <property type="match status" value="1"/>
</dbReference>
<dbReference type="Gene3D" id="3.20.20.80">
    <property type="entry name" value="Glycosidases"/>
    <property type="match status" value="2"/>
</dbReference>
<accession>V4T7J6</accession>
<dbReference type="SUPFAM" id="SSF51445">
    <property type="entry name" value="(Trans)glycosidases"/>
    <property type="match status" value="1"/>
</dbReference>
<dbReference type="PANTHER" id="PTHR10357:SF216">
    <property type="entry name" value="MALTOOLIGOSYL TREHALOSE SYNTHASE-RELATED"/>
    <property type="match status" value="1"/>
</dbReference>
<evidence type="ECO:0000313" key="2">
    <source>
        <dbReference type="EMBL" id="ESR22593.1"/>
    </source>
</evidence>
<dbReference type="PATRIC" id="fig|631454.5.peg.3682"/>
<dbReference type="GO" id="GO:0030980">
    <property type="term" value="P:alpha-glucan catabolic process"/>
    <property type="evidence" value="ECO:0007669"/>
    <property type="project" value="TreeGrafter"/>
</dbReference>
<gene>
    <name evidence="2" type="ORF">N177_3729</name>
</gene>
<dbReference type="RefSeq" id="WP_023433839.1">
    <property type="nucleotide sequence ID" value="NZ_AWXZ01000040.1"/>
</dbReference>
<dbReference type="Proteomes" id="UP000017819">
    <property type="component" value="Unassembled WGS sequence"/>
</dbReference>
<dbReference type="InterPro" id="IPR013797">
    <property type="entry name" value="Maltooligo_trehalose_synth_4"/>
</dbReference>